<evidence type="ECO:0000256" key="1">
    <source>
        <dbReference type="SAM" id="SignalP"/>
    </source>
</evidence>
<keyword evidence="1" id="KW-0732">Signal</keyword>
<dbReference type="EMBL" id="JAUEPP010000002">
    <property type="protein sequence ID" value="KAK3350898.1"/>
    <property type="molecule type" value="Genomic_DNA"/>
</dbReference>
<dbReference type="RefSeq" id="XP_062684193.1">
    <property type="nucleotide sequence ID" value="XM_062826281.1"/>
</dbReference>
<accession>A0AAE0JK57</accession>
<dbReference type="AlphaFoldDB" id="A0AAE0JK57"/>
<evidence type="ECO:0000313" key="2">
    <source>
        <dbReference type="EMBL" id="KAK3350898.1"/>
    </source>
</evidence>
<protein>
    <submittedName>
        <fullName evidence="2">Uncharacterized protein</fullName>
    </submittedName>
</protein>
<reference evidence="2" key="1">
    <citation type="journal article" date="2023" name="Mol. Phylogenet. Evol.">
        <title>Genome-scale phylogeny and comparative genomics of the fungal order Sordariales.</title>
        <authorList>
            <person name="Hensen N."/>
            <person name="Bonometti L."/>
            <person name="Westerberg I."/>
            <person name="Brannstrom I.O."/>
            <person name="Guillou S."/>
            <person name="Cros-Aarteil S."/>
            <person name="Calhoun S."/>
            <person name="Haridas S."/>
            <person name="Kuo A."/>
            <person name="Mondo S."/>
            <person name="Pangilinan J."/>
            <person name="Riley R."/>
            <person name="LaButti K."/>
            <person name="Andreopoulos B."/>
            <person name="Lipzen A."/>
            <person name="Chen C."/>
            <person name="Yan M."/>
            <person name="Daum C."/>
            <person name="Ng V."/>
            <person name="Clum A."/>
            <person name="Steindorff A."/>
            <person name="Ohm R.A."/>
            <person name="Martin F."/>
            <person name="Silar P."/>
            <person name="Natvig D.O."/>
            <person name="Lalanne C."/>
            <person name="Gautier V."/>
            <person name="Ament-Velasquez S.L."/>
            <person name="Kruys A."/>
            <person name="Hutchinson M.I."/>
            <person name="Powell A.J."/>
            <person name="Barry K."/>
            <person name="Miller A.N."/>
            <person name="Grigoriev I.V."/>
            <person name="Debuchy R."/>
            <person name="Gladieux P."/>
            <person name="Hiltunen Thoren M."/>
            <person name="Johannesson H."/>
        </authorList>
    </citation>
    <scope>NUCLEOTIDE SEQUENCE</scope>
    <source>
        <strain evidence="2">CBS 560.94</strain>
    </source>
</reference>
<reference evidence="2" key="2">
    <citation type="submission" date="2023-06" db="EMBL/GenBank/DDBJ databases">
        <authorList>
            <consortium name="Lawrence Berkeley National Laboratory"/>
            <person name="Haridas S."/>
            <person name="Hensen N."/>
            <person name="Bonometti L."/>
            <person name="Westerberg I."/>
            <person name="Brannstrom I.O."/>
            <person name="Guillou S."/>
            <person name="Cros-Aarteil S."/>
            <person name="Calhoun S."/>
            <person name="Kuo A."/>
            <person name="Mondo S."/>
            <person name="Pangilinan J."/>
            <person name="Riley R."/>
            <person name="Labutti K."/>
            <person name="Andreopoulos B."/>
            <person name="Lipzen A."/>
            <person name="Chen C."/>
            <person name="Yanf M."/>
            <person name="Daum C."/>
            <person name="Ng V."/>
            <person name="Clum A."/>
            <person name="Steindorff A."/>
            <person name="Ohm R."/>
            <person name="Martin F."/>
            <person name="Silar P."/>
            <person name="Natvig D."/>
            <person name="Lalanne C."/>
            <person name="Gautier V."/>
            <person name="Ament-Velasquez S.L."/>
            <person name="Kruys A."/>
            <person name="Hutchinson M.I."/>
            <person name="Powell A.J."/>
            <person name="Barry K."/>
            <person name="Miller A.N."/>
            <person name="Grigoriev I.V."/>
            <person name="Debuchy R."/>
            <person name="Gladieux P."/>
            <person name="Thoren M.H."/>
            <person name="Johannesson H."/>
        </authorList>
    </citation>
    <scope>NUCLEOTIDE SEQUENCE</scope>
    <source>
        <strain evidence="2">CBS 560.94</strain>
    </source>
</reference>
<organism evidence="2 3">
    <name type="scientific">Neurospora tetraspora</name>
    <dbReference type="NCBI Taxonomy" id="94610"/>
    <lineage>
        <taxon>Eukaryota</taxon>
        <taxon>Fungi</taxon>
        <taxon>Dikarya</taxon>
        <taxon>Ascomycota</taxon>
        <taxon>Pezizomycotina</taxon>
        <taxon>Sordariomycetes</taxon>
        <taxon>Sordariomycetidae</taxon>
        <taxon>Sordariales</taxon>
        <taxon>Sordariaceae</taxon>
        <taxon>Neurospora</taxon>
    </lineage>
</organism>
<gene>
    <name evidence="2" type="ORF">B0H65DRAFT_456287</name>
</gene>
<comment type="caution">
    <text evidence="2">The sequence shown here is derived from an EMBL/GenBank/DDBJ whole genome shotgun (WGS) entry which is preliminary data.</text>
</comment>
<dbReference type="Proteomes" id="UP001278500">
    <property type="component" value="Unassembled WGS sequence"/>
</dbReference>
<feature type="signal peptide" evidence="1">
    <location>
        <begin position="1"/>
        <end position="23"/>
    </location>
</feature>
<proteinExistence type="predicted"/>
<sequence length="200" mass="22625">MIFRFRFVMAISMLAQLAPSALQFLCPSGSWRFSSLHRLLSISCFAGVLKGAAADRNPCGPAFHLEEQEEGAGGVRPLREGVRLRNLRSHPFTGNRRRQDWWKRKMKHMQAFDGRVAISSRELENLRRARQYITSAPRASDPGSAIRNPFTCEVTVSQILQDAALEETSWRDSRPAITSISRYLISQPLHPDRTVEGLMS</sequence>
<dbReference type="GeneID" id="87863435"/>
<evidence type="ECO:0000313" key="3">
    <source>
        <dbReference type="Proteomes" id="UP001278500"/>
    </source>
</evidence>
<name>A0AAE0JK57_9PEZI</name>
<keyword evidence="3" id="KW-1185">Reference proteome</keyword>
<feature type="chain" id="PRO_5042198762" evidence="1">
    <location>
        <begin position="24"/>
        <end position="200"/>
    </location>
</feature>